<name>A0ACD5AQQ2_9ACTN</name>
<proteinExistence type="predicted"/>
<dbReference type="EMBL" id="CP146023">
    <property type="protein sequence ID" value="WWQ69511.1"/>
    <property type="molecule type" value="Genomic_DNA"/>
</dbReference>
<sequence>MSRFKLAARVPRADRPTSSLRPVGALAVSLAVALGTLALTTPPATAAPDTAHTPAPPLVATKARVGAKAVPLSPAERTSLLDRAAADRAAVRKALHAGSHENLVAKDVLKDADGTVHTRYTRTYQGLPVEGGGDLIVHDGPHGRSLDDSLHTPLSVPAVDDGVTAKRARNGALAEARKEHVEHAAADGTARRIVWAGSGTPRLAFDHVITGVRQDGTPSRLHVVLDAATGNRLAAWDEVTAGVGNSQYSGTVQLGTQRVGGTYQLVDTQRGGNSVRDVTNGGLGVLYTDADDVWGDGTADDRATAAVDAAYGSRTTWNFYHDVFGRNGIADDGVGAVSNVHVSGLANAYWLDSCFCMTYGDGLDNRHPLTELDIAAHEMTHGVTAATAGLLETGESGALNEATSDILGTAVEFFANNPKDVPDYTIGELADVRGTGKPLRYMDRPSKDASEKGTSQDYWTAGTHLLDAHFGAGVANHFFYLISEGSGSKTINGVAYDSPTYDGLPVAGIGLRNATNVWYRALTHYMTSTTDYAGARTATLQAASDLFGTASDAYESVANAWAAVNVGPRYVNHIAITSLSTRDAAVGQPVARTVAAVSTRPGAVTYAADGLPAGLAIDTRTGLISGTPTTAGTFPTTITFTNSAAEKRRYFFDWSVIASGGDFFVDPDRHDYAPWKSVETPLTVTGRTGDAPADLKVSVDLVHTFIGAQVVQLIAPDGTVLMVKDFTWDTGTELHDSFTVDSSALPANGIWKLRVTDYTPAAPGIPLSEGGYLNRWSLTF</sequence>
<geneLocation type="plasmid" evidence="1 2">
    <name>p1</name>
</geneLocation>
<accession>A0ACD5AQQ2</accession>
<keyword evidence="1" id="KW-0614">Plasmid</keyword>
<evidence type="ECO:0000313" key="1">
    <source>
        <dbReference type="EMBL" id="WWQ69511.1"/>
    </source>
</evidence>
<dbReference type="Proteomes" id="UP001432251">
    <property type="component" value="Plasmid p1"/>
</dbReference>
<organism evidence="1 2">
    <name type="scientific">Streptomyces citrinus</name>
    <dbReference type="NCBI Taxonomy" id="3118173"/>
    <lineage>
        <taxon>Bacteria</taxon>
        <taxon>Bacillati</taxon>
        <taxon>Actinomycetota</taxon>
        <taxon>Actinomycetes</taxon>
        <taxon>Kitasatosporales</taxon>
        <taxon>Streptomycetaceae</taxon>
        <taxon>Streptomyces</taxon>
    </lineage>
</organism>
<protein>
    <submittedName>
        <fullName evidence="1">M4 family metallopeptidase</fullName>
    </submittedName>
</protein>
<gene>
    <name evidence="1" type="ORF">V2W30_40800</name>
</gene>
<reference evidence="1" key="1">
    <citation type="journal article" date="2025" name="Int. J. Syst. Evol. Microbiol.">
        <title>Streptomyces citrinus sp. nov., with yellow diffusible pigment.</title>
        <authorList>
            <person name="He Y."/>
            <person name="Yang E."/>
            <person name="Xu J."/>
            <person name="Sun Y."/>
            <person name="Sun L."/>
        </authorList>
    </citation>
    <scope>NUCLEOTIDE SEQUENCE</scope>
    <source>
        <strain evidence="1">Q6</strain>
    </source>
</reference>
<keyword evidence="2" id="KW-1185">Reference proteome</keyword>
<evidence type="ECO:0000313" key="2">
    <source>
        <dbReference type="Proteomes" id="UP001432251"/>
    </source>
</evidence>